<protein>
    <submittedName>
        <fullName evidence="2">Uncharacterized protein</fullName>
    </submittedName>
</protein>
<keyword evidence="3" id="KW-1185">Reference proteome</keyword>
<evidence type="ECO:0000313" key="2">
    <source>
        <dbReference type="EMBL" id="GGM10116.1"/>
    </source>
</evidence>
<accession>A0A917T5M8</accession>
<comment type="caution">
    <text evidence="2">The sequence shown here is derived from an EMBL/GenBank/DDBJ whole genome shotgun (WGS) entry which is preliminary data.</text>
</comment>
<evidence type="ECO:0000313" key="3">
    <source>
        <dbReference type="Proteomes" id="UP000655208"/>
    </source>
</evidence>
<organism evidence="2 3">
    <name type="scientific">Nakamurella endophytica</name>
    <dbReference type="NCBI Taxonomy" id="1748367"/>
    <lineage>
        <taxon>Bacteria</taxon>
        <taxon>Bacillati</taxon>
        <taxon>Actinomycetota</taxon>
        <taxon>Actinomycetes</taxon>
        <taxon>Nakamurellales</taxon>
        <taxon>Nakamurellaceae</taxon>
        <taxon>Nakamurella</taxon>
    </lineage>
</organism>
<dbReference type="AlphaFoldDB" id="A0A917T5M8"/>
<reference evidence="2" key="1">
    <citation type="journal article" date="2014" name="Int. J. Syst. Evol. Microbiol.">
        <title>Complete genome sequence of Corynebacterium casei LMG S-19264T (=DSM 44701T), isolated from a smear-ripened cheese.</title>
        <authorList>
            <consortium name="US DOE Joint Genome Institute (JGI-PGF)"/>
            <person name="Walter F."/>
            <person name="Albersmeier A."/>
            <person name="Kalinowski J."/>
            <person name="Ruckert C."/>
        </authorList>
    </citation>
    <scope>NUCLEOTIDE SEQUENCE</scope>
    <source>
        <strain evidence="2">CGMCC 4.7308</strain>
    </source>
</reference>
<sequence>MGTTSSSSGPSSSSIGTSPSASTSAQSEEQQDRAAIQAQWIRSWNVYLALARTPVADRVAAVDAVAVDPARASMLSDAKRFDAQGVRTYGTLGHRISWPRAVNGGASAVISDCQDRSHSGSLDVATGNKLTVGVARDHYQGRMVKGRDGVWRVEQVYYLKDEPC</sequence>
<dbReference type="EMBL" id="BMNA01000007">
    <property type="protein sequence ID" value="GGM10116.1"/>
    <property type="molecule type" value="Genomic_DNA"/>
</dbReference>
<gene>
    <name evidence="2" type="ORF">GCM10011594_32550</name>
</gene>
<dbReference type="Proteomes" id="UP000655208">
    <property type="component" value="Unassembled WGS sequence"/>
</dbReference>
<name>A0A917T5M8_9ACTN</name>
<evidence type="ECO:0000256" key="1">
    <source>
        <dbReference type="SAM" id="MobiDB-lite"/>
    </source>
</evidence>
<feature type="compositionally biased region" description="Low complexity" evidence="1">
    <location>
        <begin position="1"/>
        <end position="28"/>
    </location>
</feature>
<proteinExistence type="predicted"/>
<feature type="region of interest" description="Disordered" evidence="1">
    <location>
        <begin position="1"/>
        <end position="31"/>
    </location>
</feature>
<reference evidence="2" key="2">
    <citation type="submission" date="2020-09" db="EMBL/GenBank/DDBJ databases">
        <authorList>
            <person name="Sun Q."/>
            <person name="Zhou Y."/>
        </authorList>
    </citation>
    <scope>NUCLEOTIDE SEQUENCE</scope>
    <source>
        <strain evidence="2">CGMCC 4.7308</strain>
    </source>
</reference>